<evidence type="ECO:0000259" key="3">
    <source>
        <dbReference type="Pfam" id="PF19278"/>
    </source>
</evidence>
<accession>A0ABV7L553</accession>
<dbReference type="SUPFAM" id="SSF53067">
    <property type="entry name" value="Actin-like ATPase domain"/>
    <property type="match status" value="1"/>
</dbReference>
<evidence type="ECO:0000313" key="5">
    <source>
        <dbReference type="Proteomes" id="UP001595528"/>
    </source>
</evidence>
<dbReference type="InterPro" id="IPR043129">
    <property type="entry name" value="ATPase_NBD"/>
</dbReference>
<dbReference type="Pfam" id="PF19278">
    <property type="entry name" value="Hydant_A_C"/>
    <property type="match status" value="1"/>
</dbReference>
<feature type="domain" description="Acetophenone carboxylase-like C-terminal" evidence="3">
    <location>
        <begin position="527"/>
        <end position="693"/>
    </location>
</feature>
<feature type="domain" description="Hydantoinase/oxoprolinase N-terminal" evidence="2">
    <location>
        <begin position="26"/>
        <end position="205"/>
    </location>
</feature>
<dbReference type="InterPro" id="IPR002821">
    <property type="entry name" value="Hydantoinase_A"/>
</dbReference>
<organism evidence="4 5">
    <name type="scientific">Marinibaculum pumilum</name>
    <dbReference type="NCBI Taxonomy" id="1766165"/>
    <lineage>
        <taxon>Bacteria</taxon>
        <taxon>Pseudomonadati</taxon>
        <taxon>Pseudomonadota</taxon>
        <taxon>Alphaproteobacteria</taxon>
        <taxon>Rhodospirillales</taxon>
        <taxon>Rhodospirillaceae</taxon>
        <taxon>Marinibaculum</taxon>
    </lineage>
</organism>
<dbReference type="Proteomes" id="UP001595528">
    <property type="component" value="Unassembled WGS sequence"/>
</dbReference>
<evidence type="ECO:0000313" key="4">
    <source>
        <dbReference type="EMBL" id="MFC3229745.1"/>
    </source>
</evidence>
<dbReference type="EMBL" id="JBHRTR010000034">
    <property type="protein sequence ID" value="MFC3229745.1"/>
    <property type="molecule type" value="Genomic_DNA"/>
</dbReference>
<dbReference type="InterPro" id="IPR049517">
    <property type="entry name" value="ACX-like_C"/>
</dbReference>
<dbReference type="PANTHER" id="PTHR11365:SF23">
    <property type="entry name" value="HYPOTHETICAL 5-OXOPROLINASE (EUROFUNG)-RELATED"/>
    <property type="match status" value="1"/>
</dbReference>
<sequence>MQEILPNPGPLQAAPLKAPPLKAPWRIGVDIGGTFTDLVLVDAAGAVRTAKSPSVPADPAAGVMQAVALAAAQLGLDRAELLSQCELFIHGSTIATNTMLEGRGAKLGLLATEGFRDTLEIRRGLRDDPFDHRAPWPEVLVPRSRRSTVAERIDRDGAVERPLAPAALDAAIEELRGKGCAAVAICLLNSFLNDTHEQACEARIRALWPEVWISRSTAVAPVIGEYARSATTAADAYVGPLVVPYLQALDAELRASGLPGRLSLVQSNGGILSVAQVAARPISLVLSGPAAGVGALKYLRRAIGSGDLICIEIGGTSCDVTLMQDGTVAMTDGLSVAGQHLSVPSVEIHTVGAGGGTIAHCDAGGMLQVGPRGAGARPGPACYGLGGEAATVTDAQLVLGRLRSGRYAGGLIDLDPDLARAAVDRLARPLGIDTIAAAAGIVRLMEQKVRHAVEQVSIERGYDPRRFTVVAGGGAGAMHAAAVARALGCRGVYVPRLAGLFCAFGMCHADMRHDFQRTWLRDLDRVSAAEVDAAFAGLEAQGRALLDADGLPPERIRLQRAFGLRYQGQQWALPVETGAAFAAAGLRAGFEAAHERLYGHVQPDGRIEIVDLRLAATGLMPKPEMPAAEPDDAAPQPAEIREVYVAEAGGLQSVPVFDGAALRCGQRLAGPALIEETSTTLVLGAGDRLEVDPFGNYAIRFPEVPSA</sequence>
<proteinExistence type="predicted"/>
<evidence type="ECO:0000259" key="1">
    <source>
        <dbReference type="Pfam" id="PF01968"/>
    </source>
</evidence>
<dbReference type="Gene3D" id="3.30.420.40">
    <property type="match status" value="1"/>
</dbReference>
<keyword evidence="5" id="KW-1185">Reference proteome</keyword>
<evidence type="ECO:0000259" key="2">
    <source>
        <dbReference type="Pfam" id="PF05378"/>
    </source>
</evidence>
<name>A0ABV7L553_9PROT</name>
<dbReference type="RefSeq" id="WP_379904234.1">
    <property type="nucleotide sequence ID" value="NZ_JBHRTR010000034.1"/>
</dbReference>
<comment type="caution">
    <text evidence="4">The sequence shown here is derived from an EMBL/GenBank/DDBJ whole genome shotgun (WGS) entry which is preliminary data.</text>
</comment>
<dbReference type="Pfam" id="PF01968">
    <property type="entry name" value="Hydantoinase_A"/>
    <property type="match status" value="1"/>
</dbReference>
<dbReference type="InterPro" id="IPR008040">
    <property type="entry name" value="Hydant_A_N"/>
</dbReference>
<dbReference type="PANTHER" id="PTHR11365">
    <property type="entry name" value="5-OXOPROLINASE RELATED"/>
    <property type="match status" value="1"/>
</dbReference>
<dbReference type="Pfam" id="PF05378">
    <property type="entry name" value="Hydant_A_N"/>
    <property type="match status" value="1"/>
</dbReference>
<dbReference type="InterPro" id="IPR045079">
    <property type="entry name" value="Oxoprolinase-like"/>
</dbReference>
<feature type="domain" description="Hydantoinase A/oxoprolinase" evidence="1">
    <location>
        <begin position="228"/>
        <end position="514"/>
    </location>
</feature>
<reference evidence="5" key="1">
    <citation type="journal article" date="2019" name="Int. J. Syst. Evol. Microbiol.">
        <title>The Global Catalogue of Microorganisms (GCM) 10K type strain sequencing project: providing services to taxonomists for standard genome sequencing and annotation.</title>
        <authorList>
            <consortium name="The Broad Institute Genomics Platform"/>
            <consortium name="The Broad Institute Genome Sequencing Center for Infectious Disease"/>
            <person name="Wu L."/>
            <person name="Ma J."/>
        </authorList>
    </citation>
    <scope>NUCLEOTIDE SEQUENCE [LARGE SCALE GENOMIC DNA]</scope>
    <source>
        <strain evidence="5">KCTC 42964</strain>
    </source>
</reference>
<gene>
    <name evidence="4" type="ORF">ACFOGJ_21025</name>
</gene>
<protein>
    <submittedName>
        <fullName evidence="4">Hydantoinase/oxoprolinase family protein</fullName>
    </submittedName>
</protein>